<dbReference type="EMBL" id="WACR01000005">
    <property type="protein sequence ID" value="KAB1064395.1"/>
    <property type="molecule type" value="Genomic_DNA"/>
</dbReference>
<dbReference type="OrthoDB" id="5951444at2"/>
<protein>
    <submittedName>
        <fullName evidence="2">DUF1801 domain-containing protein</fullName>
    </submittedName>
</protein>
<evidence type="ECO:0000313" key="2">
    <source>
        <dbReference type="EMBL" id="KAB1064395.1"/>
    </source>
</evidence>
<evidence type="ECO:0000313" key="3">
    <source>
        <dbReference type="Proteomes" id="UP000435357"/>
    </source>
</evidence>
<dbReference type="SUPFAM" id="SSF159888">
    <property type="entry name" value="YdhG-like"/>
    <property type="match status" value="1"/>
</dbReference>
<accession>A0A6N6M4V0</accession>
<comment type="caution">
    <text evidence="2">The sequence shown here is derived from an EMBL/GenBank/DDBJ whole genome shotgun (WGS) entry which is preliminary data.</text>
</comment>
<evidence type="ECO:0000259" key="1">
    <source>
        <dbReference type="Pfam" id="PF08818"/>
    </source>
</evidence>
<sequence>MAGMKTKPDKSKNVSDFIEQVEKEQKRKDAFEVLEMMKDVTKDEPVMWGDSIIGFGDYHYKYASGREGDWFQIGFSPRKQNIALYIMSGFKQYSELLKHLGKHKKGVSCLYINKLDDIDRDVLKKLMKQSVDYIRKAYKAD</sequence>
<feature type="domain" description="YdhG-like" evidence="1">
    <location>
        <begin position="27"/>
        <end position="131"/>
    </location>
</feature>
<organism evidence="2 3">
    <name type="scientific">Salibacter halophilus</name>
    <dbReference type="NCBI Taxonomy" id="1803916"/>
    <lineage>
        <taxon>Bacteria</taxon>
        <taxon>Pseudomonadati</taxon>
        <taxon>Bacteroidota</taxon>
        <taxon>Flavobacteriia</taxon>
        <taxon>Flavobacteriales</taxon>
        <taxon>Salibacteraceae</taxon>
        <taxon>Salibacter</taxon>
    </lineage>
</organism>
<dbReference type="InterPro" id="IPR014922">
    <property type="entry name" value="YdhG-like"/>
</dbReference>
<keyword evidence="3" id="KW-1185">Reference proteome</keyword>
<dbReference type="Pfam" id="PF08818">
    <property type="entry name" value="DUF1801"/>
    <property type="match status" value="1"/>
</dbReference>
<proteinExistence type="predicted"/>
<dbReference type="AlphaFoldDB" id="A0A6N6M4V0"/>
<name>A0A6N6M4V0_9FLAO</name>
<dbReference type="RefSeq" id="WP_151167522.1">
    <property type="nucleotide sequence ID" value="NZ_WACR01000005.1"/>
</dbReference>
<reference evidence="2 3" key="1">
    <citation type="submission" date="2019-09" db="EMBL/GenBank/DDBJ databases">
        <title>Genomes of Cryomorphaceae.</title>
        <authorList>
            <person name="Bowman J.P."/>
        </authorList>
    </citation>
    <scope>NUCLEOTIDE SEQUENCE [LARGE SCALE GENOMIC DNA]</scope>
    <source>
        <strain evidence="2 3">KCTC 52047</strain>
    </source>
</reference>
<dbReference type="Proteomes" id="UP000435357">
    <property type="component" value="Unassembled WGS sequence"/>
</dbReference>
<gene>
    <name evidence="2" type="ORF">F3059_06745</name>
</gene>